<accession>A0A7W6FUZ1</accession>
<keyword evidence="3" id="KW-1185">Reference proteome</keyword>
<dbReference type="RefSeq" id="WP_090960337.1">
    <property type="nucleotide sequence ID" value="NZ_FOOA01000003.1"/>
</dbReference>
<organism evidence="2 3">
    <name type="scientific">Aureimonas phyllosphaerae</name>
    <dbReference type="NCBI Taxonomy" id="1166078"/>
    <lineage>
        <taxon>Bacteria</taxon>
        <taxon>Pseudomonadati</taxon>
        <taxon>Pseudomonadota</taxon>
        <taxon>Alphaproteobacteria</taxon>
        <taxon>Hyphomicrobiales</taxon>
        <taxon>Aurantimonadaceae</taxon>
        <taxon>Aureimonas</taxon>
    </lineage>
</organism>
<dbReference type="OrthoDB" id="7993201at2"/>
<evidence type="ECO:0000313" key="2">
    <source>
        <dbReference type="EMBL" id="MBB3935507.1"/>
    </source>
</evidence>
<feature type="transmembrane region" description="Helical" evidence="1">
    <location>
        <begin position="273"/>
        <end position="294"/>
    </location>
</feature>
<keyword evidence="1" id="KW-0472">Membrane</keyword>
<protein>
    <recommendedName>
        <fullName evidence="4">Dolichyl-phosphate-mannose-protein mannosyltransferase</fullName>
    </recommendedName>
</protein>
<name>A0A7W6FUZ1_9HYPH</name>
<feature type="transmembrane region" description="Helical" evidence="1">
    <location>
        <begin position="231"/>
        <end position="253"/>
    </location>
</feature>
<feature type="transmembrane region" description="Helical" evidence="1">
    <location>
        <begin position="368"/>
        <end position="385"/>
    </location>
</feature>
<dbReference type="AlphaFoldDB" id="A0A7W6FUZ1"/>
<dbReference type="Proteomes" id="UP000531216">
    <property type="component" value="Unassembled WGS sequence"/>
</dbReference>
<sequence length="582" mass="62790">MSLPLETRIGAHRVPHVSPSSAILSPLAIGLATVLVAALLLSLPISLPIGAMYWDVVVFIDGGWRVLNGQTPSVDFFAPVGPLGYWLFAAGLEIFAKPQPLLLAQWMLLPVTLAGLLPVLVRIDRSSRTLALALLLPFLLFQLLPTNLEQFSSYPGFDGFGIYNRHGTQLLYVLMVALVFERRQRVLLFVIAWICAALFLSKITGFIAAGGLCAFAFAAGRVRLSTAVGALAAFAAVLAGLEATTGVVSAYLGDIASLVGMNEGVLISRFVQAASIHFGIFASGCLLFAALLFLDSRPIASTIGAAARHPLRAATWVALLDRNAVWLGVALLAGLFFETQNTGGQAFIFIWPVLVRIACDASRHSQRATVAVLVLVAAVAMPPFVNVLHRSARAVVGQLMYVKVPAQNLKALDSVTQRPEVIDRAAHMIDNYVAYPRTYEALAADGQLPIFSLYSELDFQAAWLMTANEAVDAIRAYETAHGVRFETIMNLNFVNPFPYALGRQGTPFIAIGADPFRAIPPPNARTIEAVRNTDLALLPLCPVTVANQTIQKIYAEGLRDHVAVPLSRCWTAYIRPGLIRGN</sequence>
<comment type="caution">
    <text evidence="2">The sequence shown here is derived from an EMBL/GenBank/DDBJ whole genome shotgun (WGS) entry which is preliminary data.</text>
</comment>
<feature type="transmembrane region" description="Helical" evidence="1">
    <location>
        <begin position="21"/>
        <end position="41"/>
    </location>
</feature>
<evidence type="ECO:0008006" key="4">
    <source>
        <dbReference type="Google" id="ProtNLM"/>
    </source>
</evidence>
<feature type="transmembrane region" description="Helical" evidence="1">
    <location>
        <begin position="102"/>
        <end position="123"/>
    </location>
</feature>
<feature type="transmembrane region" description="Helical" evidence="1">
    <location>
        <begin position="186"/>
        <end position="219"/>
    </location>
</feature>
<gene>
    <name evidence="2" type="ORF">GGR05_001651</name>
</gene>
<evidence type="ECO:0000256" key="1">
    <source>
        <dbReference type="SAM" id="Phobius"/>
    </source>
</evidence>
<keyword evidence="1" id="KW-1133">Transmembrane helix</keyword>
<feature type="transmembrane region" description="Helical" evidence="1">
    <location>
        <begin position="130"/>
        <end position="148"/>
    </location>
</feature>
<keyword evidence="1" id="KW-0812">Transmembrane</keyword>
<dbReference type="EMBL" id="JACIDO010000003">
    <property type="protein sequence ID" value="MBB3935507.1"/>
    <property type="molecule type" value="Genomic_DNA"/>
</dbReference>
<feature type="transmembrane region" description="Helical" evidence="1">
    <location>
        <begin position="315"/>
        <end position="337"/>
    </location>
</feature>
<evidence type="ECO:0000313" key="3">
    <source>
        <dbReference type="Proteomes" id="UP000531216"/>
    </source>
</evidence>
<reference evidence="2 3" key="1">
    <citation type="submission" date="2020-08" db="EMBL/GenBank/DDBJ databases">
        <title>Genomic Encyclopedia of Type Strains, Phase IV (KMG-IV): sequencing the most valuable type-strain genomes for metagenomic binning, comparative biology and taxonomic classification.</title>
        <authorList>
            <person name="Goeker M."/>
        </authorList>
    </citation>
    <scope>NUCLEOTIDE SEQUENCE [LARGE SCALE GENOMIC DNA]</scope>
    <source>
        <strain evidence="2 3">DSM 25024</strain>
    </source>
</reference>
<proteinExistence type="predicted"/>